<dbReference type="SUPFAM" id="SSF51735">
    <property type="entry name" value="NAD(P)-binding Rossmann-fold domains"/>
    <property type="match status" value="1"/>
</dbReference>
<dbReference type="InterPro" id="IPR015815">
    <property type="entry name" value="HIBADH-related"/>
</dbReference>
<keyword evidence="2 5" id="KW-0560">Oxidoreductase</keyword>
<dbReference type="EMBL" id="JBHTLX010000005">
    <property type="protein sequence ID" value="MFD1246758.1"/>
    <property type="molecule type" value="Genomic_DNA"/>
</dbReference>
<proteinExistence type="inferred from homology"/>
<evidence type="ECO:0000256" key="2">
    <source>
        <dbReference type="ARBA" id="ARBA00023002"/>
    </source>
</evidence>
<evidence type="ECO:0000313" key="5">
    <source>
        <dbReference type="EMBL" id="MFD1246758.1"/>
    </source>
</evidence>
<dbReference type="RefSeq" id="WP_367917764.1">
    <property type="nucleotide sequence ID" value="NZ_BAABAC010000005.1"/>
</dbReference>
<accession>A0ABW3VX47</accession>
<dbReference type="PANTHER" id="PTHR43580:SF2">
    <property type="entry name" value="CYTOKINE-LIKE NUCLEAR FACTOR N-PAC"/>
    <property type="match status" value="1"/>
</dbReference>
<feature type="domain" description="NADPH-dependent reductive aminase-like C-terminal" evidence="4">
    <location>
        <begin position="171"/>
        <end position="294"/>
    </location>
</feature>
<dbReference type="SUPFAM" id="SSF48179">
    <property type="entry name" value="6-phosphogluconate dehydrogenase C-terminal domain-like"/>
    <property type="match status" value="1"/>
</dbReference>
<evidence type="ECO:0000313" key="6">
    <source>
        <dbReference type="Proteomes" id="UP001597229"/>
    </source>
</evidence>
<sequence>MSDTTAGTKTYDVAVLGCGLMGAALARNFAAQGLRTAAWNRSPDKAEALAPDGVTPVRDIADAVRDARLVVACTSTYGTTKTSLEGTTDWAGTTLVNIGTGTPGEAEDMQAWATARGARYLDGAILCYPQQVGTGEGMILYSGSPEAWAEHEQVLMTPGPYSALVSDNVKAASVLDAAVVGGFYSAALNAYVEAATYAFSQGIDPETLNAISEMTFQVIAATGKECVAAIASDQHETDTAYLGTYADGCRATLGVMQEAGFKARLLEAAVANLTEAQEAGLGGLGFSALTKVTRTSV</sequence>
<keyword evidence="6" id="KW-1185">Reference proteome</keyword>
<dbReference type="Pfam" id="PF03446">
    <property type="entry name" value="NAD_binding_2"/>
    <property type="match status" value="1"/>
</dbReference>
<feature type="domain" description="6-phosphogluconate dehydrogenase NADP-binding" evidence="3">
    <location>
        <begin position="12"/>
        <end position="157"/>
    </location>
</feature>
<protein>
    <submittedName>
        <fullName evidence="5">NAD(P)-dependent oxidoreductase</fullName>
        <ecNumber evidence="5">1.1.-.-</ecNumber>
    </submittedName>
</protein>
<name>A0ABW3VX47_9ACTN</name>
<dbReference type="InterPro" id="IPR036291">
    <property type="entry name" value="NAD(P)-bd_dom_sf"/>
</dbReference>
<dbReference type="EC" id="1.1.-.-" evidence="5"/>
<dbReference type="InterPro" id="IPR013328">
    <property type="entry name" value="6PGD_dom2"/>
</dbReference>
<dbReference type="InterPro" id="IPR048666">
    <property type="entry name" value="RedAm-like_C"/>
</dbReference>
<dbReference type="Pfam" id="PF21761">
    <property type="entry name" value="RedAm-like_C"/>
    <property type="match status" value="1"/>
</dbReference>
<gene>
    <name evidence="5" type="ORF">ACFQ3F_03050</name>
</gene>
<evidence type="ECO:0000256" key="1">
    <source>
        <dbReference type="ARBA" id="ARBA00009080"/>
    </source>
</evidence>
<reference evidence="6" key="1">
    <citation type="journal article" date="2019" name="Int. J. Syst. Evol. Microbiol.">
        <title>The Global Catalogue of Microorganisms (GCM) 10K type strain sequencing project: providing services to taxonomists for standard genome sequencing and annotation.</title>
        <authorList>
            <consortium name="The Broad Institute Genomics Platform"/>
            <consortium name="The Broad Institute Genome Sequencing Center for Infectious Disease"/>
            <person name="Wu L."/>
            <person name="Ma J."/>
        </authorList>
    </citation>
    <scope>NUCLEOTIDE SEQUENCE [LARGE SCALE GENOMIC DNA]</scope>
    <source>
        <strain evidence="6">CCUG 52478</strain>
    </source>
</reference>
<dbReference type="Proteomes" id="UP001597229">
    <property type="component" value="Unassembled WGS sequence"/>
</dbReference>
<evidence type="ECO:0000259" key="3">
    <source>
        <dbReference type="Pfam" id="PF03446"/>
    </source>
</evidence>
<dbReference type="PANTHER" id="PTHR43580">
    <property type="entry name" value="OXIDOREDUCTASE GLYR1-RELATED"/>
    <property type="match status" value="1"/>
</dbReference>
<dbReference type="Gene3D" id="3.40.50.720">
    <property type="entry name" value="NAD(P)-binding Rossmann-like Domain"/>
    <property type="match status" value="1"/>
</dbReference>
<organism evidence="5 6">
    <name type="scientific">Nocardioides ginsengisoli</name>
    <dbReference type="NCBI Taxonomy" id="363868"/>
    <lineage>
        <taxon>Bacteria</taxon>
        <taxon>Bacillati</taxon>
        <taxon>Actinomycetota</taxon>
        <taxon>Actinomycetes</taxon>
        <taxon>Propionibacteriales</taxon>
        <taxon>Nocardioidaceae</taxon>
        <taxon>Nocardioides</taxon>
    </lineage>
</organism>
<dbReference type="PIRSF" id="PIRSF000103">
    <property type="entry name" value="HIBADH"/>
    <property type="match status" value="1"/>
</dbReference>
<dbReference type="InterPro" id="IPR008927">
    <property type="entry name" value="6-PGluconate_DH-like_C_sf"/>
</dbReference>
<dbReference type="InterPro" id="IPR051265">
    <property type="entry name" value="HIBADH-related_NP60_sf"/>
</dbReference>
<comment type="similarity">
    <text evidence="1">Belongs to the HIBADH-related family.</text>
</comment>
<dbReference type="GO" id="GO:0016491">
    <property type="term" value="F:oxidoreductase activity"/>
    <property type="evidence" value="ECO:0007669"/>
    <property type="project" value="UniProtKB-KW"/>
</dbReference>
<comment type="caution">
    <text evidence="5">The sequence shown here is derived from an EMBL/GenBank/DDBJ whole genome shotgun (WGS) entry which is preliminary data.</text>
</comment>
<dbReference type="InterPro" id="IPR006115">
    <property type="entry name" value="6PGDH_NADP-bd"/>
</dbReference>
<evidence type="ECO:0000259" key="4">
    <source>
        <dbReference type="Pfam" id="PF21761"/>
    </source>
</evidence>
<dbReference type="Gene3D" id="1.10.1040.10">
    <property type="entry name" value="N-(1-d-carboxylethyl)-l-norvaline Dehydrogenase, domain 2"/>
    <property type="match status" value="1"/>
</dbReference>